<dbReference type="AlphaFoldDB" id="A0A8J3EA29"/>
<comment type="caution">
    <text evidence="1">The sequence shown here is derived from an EMBL/GenBank/DDBJ whole genome shotgun (WGS) entry which is preliminary data.</text>
</comment>
<organism evidence="1 2">
    <name type="scientific">Caldovatus sediminis</name>
    <dbReference type="NCBI Taxonomy" id="2041189"/>
    <lineage>
        <taxon>Bacteria</taxon>
        <taxon>Pseudomonadati</taxon>
        <taxon>Pseudomonadota</taxon>
        <taxon>Alphaproteobacteria</taxon>
        <taxon>Acetobacterales</taxon>
        <taxon>Roseomonadaceae</taxon>
        <taxon>Caldovatus</taxon>
    </lineage>
</organism>
<proteinExistence type="predicted"/>
<dbReference type="EMBL" id="BMKS01000002">
    <property type="protein sequence ID" value="GGG21401.1"/>
    <property type="molecule type" value="Genomic_DNA"/>
</dbReference>
<dbReference type="Proteomes" id="UP000597507">
    <property type="component" value="Unassembled WGS sequence"/>
</dbReference>
<reference evidence="1 2" key="1">
    <citation type="journal article" date="2014" name="Int. J. Syst. Evol. Microbiol.">
        <title>Complete genome sequence of Corynebacterium casei LMG S-19264T (=DSM 44701T), isolated from a smear-ripened cheese.</title>
        <authorList>
            <consortium name="US DOE Joint Genome Institute (JGI-PGF)"/>
            <person name="Walter F."/>
            <person name="Albersmeier A."/>
            <person name="Kalinowski J."/>
            <person name="Ruckert C."/>
        </authorList>
    </citation>
    <scope>NUCLEOTIDE SEQUENCE [LARGE SCALE GENOMIC DNA]</scope>
    <source>
        <strain evidence="1 2">CGMCC 1.16330</strain>
    </source>
</reference>
<protein>
    <submittedName>
        <fullName evidence="1">Uncharacterized protein</fullName>
    </submittedName>
</protein>
<name>A0A8J3EA29_9PROT</name>
<sequence>MRRRPILRFAAAGRDSCGRAAGPIPGPIAADWPPGSARSRAWPLPGPASLARAILERVRRAVRQARYRPERHYMRGGRGAGAAAR</sequence>
<evidence type="ECO:0000313" key="1">
    <source>
        <dbReference type="EMBL" id="GGG21401.1"/>
    </source>
</evidence>
<evidence type="ECO:0000313" key="2">
    <source>
        <dbReference type="Proteomes" id="UP000597507"/>
    </source>
</evidence>
<keyword evidence="2" id="KW-1185">Reference proteome</keyword>
<accession>A0A8J3EA29</accession>
<gene>
    <name evidence="1" type="ORF">GCM10010964_06960</name>
</gene>